<protein>
    <recommendedName>
        <fullName evidence="3">Transmembrane protein</fullName>
    </recommendedName>
</protein>
<accession>A0ABS5MG50</accession>
<comment type="caution">
    <text evidence="1">The sequence shown here is derived from an EMBL/GenBank/DDBJ whole genome shotgun (WGS) entry which is preliminary data.</text>
</comment>
<sequence length="101" mass="11807">MEHGGEALINGVCFHSDTVVVKATKENNKIVVVDDVDHEEYDYVDIDGFDLDTVLLRIPFVRGWWNYLEGIFKWKVIVIVVTIMIIALEWIDNVWLNEWVQ</sequence>
<evidence type="ECO:0000313" key="1">
    <source>
        <dbReference type="EMBL" id="MBS3680703.1"/>
    </source>
</evidence>
<proteinExistence type="predicted"/>
<evidence type="ECO:0008006" key="3">
    <source>
        <dbReference type="Google" id="ProtNLM"/>
    </source>
</evidence>
<name>A0ABS5MG50_9BACI</name>
<gene>
    <name evidence="1" type="ORF">KGF86_10790</name>
</gene>
<evidence type="ECO:0000313" key="2">
    <source>
        <dbReference type="Proteomes" id="UP000681870"/>
    </source>
</evidence>
<dbReference type="RefSeq" id="WP_211741845.1">
    <property type="nucleotide sequence ID" value="NZ_JAGXBY010000003.1"/>
</dbReference>
<organism evidence="1 2">
    <name type="scientific">Ornithinibacillus massiliensis</name>
    <dbReference type="NCBI Taxonomy" id="1944633"/>
    <lineage>
        <taxon>Bacteria</taxon>
        <taxon>Bacillati</taxon>
        <taxon>Bacillota</taxon>
        <taxon>Bacilli</taxon>
        <taxon>Bacillales</taxon>
        <taxon>Bacillaceae</taxon>
        <taxon>Ornithinibacillus</taxon>
    </lineage>
</organism>
<dbReference type="Proteomes" id="UP000681870">
    <property type="component" value="Unassembled WGS sequence"/>
</dbReference>
<dbReference type="EMBL" id="JAGXBY010000003">
    <property type="protein sequence ID" value="MBS3680703.1"/>
    <property type="molecule type" value="Genomic_DNA"/>
</dbReference>
<reference evidence="1 2" key="1">
    <citation type="submission" date="2021-05" db="EMBL/GenBank/DDBJ databases">
        <title>Ornithinibacillus massiliensis sp. nov.</title>
        <authorList>
            <person name="Iwaza R."/>
            <person name="Lagier J.-C."/>
            <person name="Raoult D."/>
        </authorList>
    </citation>
    <scope>NUCLEOTIDE SEQUENCE [LARGE SCALE GENOMIC DNA]</scope>
    <source>
        <strain evidence="1 2">Marseille-P3601</strain>
    </source>
</reference>
<keyword evidence="2" id="KW-1185">Reference proteome</keyword>